<evidence type="ECO:0000313" key="3">
    <source>
        <dbReference type="EMBL" id="GMH87652.1"/>
    </source>
</evidence>
<dbReference type="PROSITE" id="PS50280">
    <property type="entry name" value="SET"/>
    <property type="match status" value="1"/>
</dbReference>
<dbReference type="InterPro" id="IPR046341">
    <property type="entry name" value="SET_dom_sf"/>
</dbReference>
<reference evidence="4" key="1">
    <citation type="journal article" date="2023" name="Commun. Biol.">
        <title>Genome analysis of Parmales, the sister group of diatoms, reveals the evolutionary specialization of diatoms from phago-mixotrophs to photoautotrophs.</title>
        <authorList>
            <person name="Ban H."/>
            <person name="Sato S."/>
            <person name="Yoshikawa S."/>
            <person name="Yamada K."/>
            <person name="Nakamura Y."/>
            <person name="Ichinomiya M."/>
            <person name="Sato N."/>
            <person name="Blanc-Mathieu R."/>
            <person name="Endo H."/>
            <person name="Kuwata A."/>
            <person name="Ogata H."/>
        </authorList>
    </citation>
    <scope>NUCLEOTIDE SEQUENCE [LARGE SCALE GENOMIC DNA]</scope>
    <source>
        <strain evidence="4">NIES 3699</strain>
    </source>
</reference>
<proteinExistence type="predicted"/>
<name>A0A9W7BHA2_9STRA</name>
<feature type="domain" description="SET" evidence="2">
    <location>
        <begin position="95"/>
        <end position="252"/>
    </location>
</feature>
<dbReference type="Pfam" id="PF00856">
    <property type="entry name" value="SET"/>
    <property type="match status" value="1"/>
</dbReference>
<accession>A0A9W7BHA2</accession>
<dbReference type="EMBL" id="BRXX01000074">
    <property type="protein sequence ID" value="GMH87652.1"/>
    <property type="molecule type" value="Genomic_DNA"/>
</dbReference>
<keyword evidence="4" id="KW-1185">Reference proteome</keyword>
<dbReference type="AlphaFoldDB" id="A0A9W7BHA2"/>
<evidence type="ECO:0000313" key="4">
    <source>
        <dbReference type="Proteomes" id="UP001165160"/>
    </source>
</evidence>
<comment type="caution">
    <text evidence="3">The sequence shown here is derived from an EMBL/GenBank/DDBJ whole genome shotgun (WGS) entry which is preliminary data.</text>
</comment>
<feature type="signal peptide" evidence="1">
    <location>
        <begin position="1"/>
        <end position="24"/>
    </location>
</feature>
<feature type="chain" id="PRO_5040845592" description="SET domain-containing protein" evidence="1">
    <location>
        <begin position="25"/>
        <end position="262"/>
    </location>
</feature>
<dbReference type="Gene3D" id="2.170.270.10">
    <property type="entry name" value="SET domain"/>
    <property type="match status" value="1"/>
</dbReference>
<evidence type="ECO:0000256" key="1">
    <source>
        <dbReference type="SAM" id="SignalP"/>
    </source>
</evidence>
<evidence type="ECO:0000259" key="2">
    <source>
        <dbReference type="PROSITE" id="PS50280"/>
    </source>
</evidence>
<keyword evidence="1" id="KW-0732">Signal</keyword>
<dbReference type="SUPFAM" id="SSF82199">
    <property type="entry name" value="SET domain"/>
    <property type="match status" value="1"/>
</dbReference>
<dbReference type="InterPro" id="IPR001214">
    <property type="entry name" value="SET_dom"/>
</dbReference>
<organism evidence="3 4">
    <name type="scientific">Triparma verrucosa</name>
    <dbReference type="NCBI Taxonomy" id="1606542"/>
    <lineage>
        <taxon>Eukaryota</taxon>
        <taxon>Sar</taxon>
        <taxon>Stramenopiles</taxon>
        <taxon>Ochrophyta</taxon>
        <taxon>Bolidophyceae</taxon>
        <taxon>Parmales</taxon>
        <taxon>Triparmaceae</taxon>
        <taxon>Triparma</taxon>
    </lineage>
</organism>
<gene>
    <name evidence="3" type="ORF">TrVE_jg2645</name>
</gene>
<sequence length="262" mass="28908">MTSASMFSIKILLLVLLAAPLSSSFYLSLPQPRRRHSCTLKPLSLSMASLSDPALLSTVQLQLAKLLPQLLTGSLVYGSLTFYFDRPRGEMLIDDDVLIKKLSNIPNAGLGLFAARDLPKGTNLGLYPGVLTPTNAYRNKKLQTHPESVSYVWKLQNVPGSLEERGVLDPTDSEGIISDYCSGGSTTIPLSRFLFRTVFATYRKATTLCRINEPLAPEDANVDSTEETEAGKVLFFISRDVVAGEELYLYYGEYYDRSGYGQ</sequence>
<dbReference type="Proteomes" id="UP001165160">
    <property type="component" value="Unassembled WGS sequence"/>
</dbReference>
<protein>
    <recommendedName>
        <fullName evidence="2">SET domain-containing protein</fullName>
    </recommendedName>
</protein>